<evidence type="ECO:0008006" key="4">
    <source>
        <dbReference type="Google" id="ProtNLM"/>
    </source>
</evidence>
<name>A0AB39Z4V3_DROSZ</name>
<keyword evidence="1" id="KW-0472">Membrane</keyword>
<reference evidence="3" key="1">
    <citation type="submission" date="2025-08" db="UniProtKB">
        <authorList>
            <consortium name="RefSeq"/>
        </authorList>
    </citation>
    <scope>IDENTIFICATION</scope>
</reference>
<dbReference type="RefSeq" id="XP_016928473.3">
    <property type="nucleotide sequence ID" value="XM_017072984.4"/>
</dbReference>
<dbReference type="AlphaFoldDB" id="A0AB39Z4V3"/>
<protein>
    <recommendedName>
        <fullName evidence="4">Secreted protein</fullName>
    </recommendedName>
</protein>
<sequence length="118" mass="14406">MNYSAISYILMVIPIILLVLMDYCESKPWWPANEAGYDASLDPVVWSRPFAPDQIRKTRYNVIPEPRNKHRHRQSSTLWYQKPVTTYPKHFVNAKYYKKFLRRRQKLATRERYARWRQ</sequence>
<keyword evidence="1" id="KW-0812">Transmembrane</keyword>
<evidence type="ECO:0000313" key="3">
    <source>
        <dbReference type="RefSeq" id="XP_016928473.3"/>
    </source>
</evidence>
<evidence type="ECO:0000256" key="1">
    <source>
        <dbReference type="SAM" id="Phobius"/>
    </source>
</evidence>
<accession>A0AB39Z4V3</accession>
<gene>
    <name evidence="3" type="primary">LOC108009012</name>
</gene>
<keyword evidence="1" id="KW-1133">Transmembrane helix</keyword>
<evidence type="ECO:0000313" key="2">
    <source>
        <dbReference type="Proteomes" id="UP001652628"/>
    </source>
</evidence>
<organism evidence="2 3">
    <name type="scientific">Drosophila suzukii</name>
    <name type="common">Spotted-wing drosophila fruit fly</name>
    <dbReference type="NCBI Taxonomy" id="28584"/>
    <lineage>
        <taxon>Eukaryota</taxon>
        <taxon>Metazoa</taxon>
        <taxon>Ecdysozoa</taxon>
        <taxon>Arthropoda</taxon>
        <taxon>Hexapoda</taxon>
        <taxon>Insecta</taxon>
        <taxon>Pterygota</taxon>
        <taxon>Neoptera</taxon>
        <taxon>Endopterygota</taxon>
        <taxon>Diptera</taxon>
        <taxon>Brachycera</taxon>
        <taxon>Muscomorpha</taxon>
        <taxon>Ephydroidea</taxon>
        <taxon>Drosophilidae</taxon>
        <taxon>Drosophila</taxon>
        <taxon>Sophophora</taxon>
    </lineage>
</organism>
<feature type="transmembrane region" description="Helical" evidence="1">
    <location>
        <begin position="6"/>
        <end position="24"/>
    </location>
</feature>
<keyword evidence="2" id="KW-1185">Reference proteome</keyword>
<dbReference type="Proteomes" id="UP001652628">
    <property type="component" value="Chromosome 2R"/>
</dbReference>
<dbReference type="GeneID" id="108009012"/>
<proteinExistence type="predicted"/>